<dbReference type="Gene3D" id="3.40.630.30">
    <property type="match status" value="1"/>
</dbReference>
<dbReference type="AlphaFoldDB" id="K6W691"/>
<proteinExistence type="predicted"/>
<dbReference type="eggNOG" id="COG3393">
    <property type="taxonomic scope" value="Bacteria"/>
</dbReference>
<protein>
    <recommendedName>
        <fullName evidence="1">N-acetyltransferase domain-containing protein</fullName>
    </recommendedName>
</protein>
<evidence type="ECO:0000313" key="2">
    <source>
        <dbReference type="EMBL" id="GAB94700.1"/>
    </source>
</evidence>
<accession>K6W691</accession>
<organism evidence="2 3">
    <name type="scientific">Kineosphaera limosa NBRC 100340</name>
    <dbReference type="NCBI Taxonomy" id="1184609"/>
    <lineage>
        <taxon>Bacteria</taxon>
        <taxon>Bacillati</taxon>
        <taxon>Actinomycetota</taxon>
        <taxon>Actinomycetes</taxon>
        <taxon>Micrococcales</taxon>
        <taxon>Dermatophilaceae</taxon>
        <taxon>Kineosphaera</taxon>
    </lineage>
</organism>
<dbReference type="InterPro" id="IPR000182">
    <property type="entry name" value="GNAT_dom"/>
</dbReference>
<dbReference type="Pfam" id="PF00583">
    <property type="entry name" value="Acetyltransf_1"/>
    <property type="match status" value="1"/>
</dbReference>
<feature type="domain" description="N-acetyltransferase" evidence="1">
    <location>
        <begin position="140"/>
        <end position="282"/>
    </location>
</feature>
<reference evidence="2 3" key="1">
    <citation type="submission" date="2012-08" db="EMBL/GenBank/DDBJ databases">
        <title>Whole genome shotgun sequence of Kineosphaera limosa NBRC 100340.</title>
        <authorList>
            <person name="Yoshida I."/>
            <person name="Isaki S."/>
            <person name="Hosoyama A."/>
            <person name="Tsuchikane K."/>
            <person name="Katsumata H."/>
            <person name="Ando Y."/>
            <person name="Ohji S."/>
            <person name="Hamada M."/>
            <person name="Tamura T."/>
            <person name="Yamazoe A."/>
            <person name="Yamazaki S."/>
            <person name="Fujita N."/>
        </authorList>
    </citation>
    <scope>NUCLEOTIDE SEQUENCE [LARGE SCALE GENOMIC DNA]</scope>
    <source>
        <strain evidence="2 3">NBRC 100340</strain>
    </source>
</reference>
<dbReference type="STRING" id="1184609.KILIM_010_00310"/>
<dbReference type="OrthoDB" id="5241264at2"/>
<dbReference type="Proteomes" id="UP000008366">
    <property type="component" value="Unassembled WGS sequence"/>
</dbReference>
<dbReference type="SUPFAM" id="SSF55729">
    <property type="entry name" value="Acyl-CoA N-acyltransferases (Nat)"/>
    <property type="match status" value="1"/>
</dbReference>
<evidence type="ECO:0000259" key="1">
    <source>
        <dbReference type="PROSITE" id="PS51186"/>
    </source>
</evidence>
<dbReference type="EMBL" id="BAHD01000010">
    <property type="protein sequence ID" value="GAB94700.1"/>
    <property type="molecule type" value="Genomic_DNA"/>
</dbReference>
<name>K6W691_9MICO</name>
<dbReference type="InterPro" id="IPR025289">
    <property type="entry name" value="DUF4081"/>
</dbReference>
<dbReference type="InterPro" id="IPR016181">
    <property type="entry name" value="Acyl_CoA_acyltransferase"/>
</dbReference>
<evidence type="ECO:0000313" key="3">
    <source>
        <dbReference type="Proteomes" id="UP000008366"/>
    </source>
</evidence>
<dbReference type="RefSeq" id="WP_006591232.1">
    <property type="nucleotide sequence ID" value="NZ_BAHD01000010.1"/>
</dbReference>
<dbReference type="Pfam" id="PF13312">
    <property type="entry name" value="DUF4081"/>
    <property type="match status" value="1"/>
</dbReference>
<sequence length="282" mass="30953">MLRTTREVRALRPHERAQALALCARDPAAYVYVAARLAETDLHRTRGPLLAYCPEGRIEALCWQSANLVPVECDAAAAAAFAAKVRRQQSQFSSVFGMDAQVEALWNQLRVWWREPMDIRADQPLLVMEEDAPLGAPVDDRVRPATPSELELIVPAAAAMFTEEIGYAPYSDGPSRRTYINSTRALIERGHCLRIVENDEVIFKAELGSVALGTCQVQGVWVAPSRRGEGLSVPAMAAVVAYARAHIAPLVTLYVNAYNVAAIATYARVGFTQRATFSTILL</sequence>
<dbReference type="PROSITE" id="PS51186">
    <property type="entry name" value="GNAT"/>
    <property type="match status" value="1"/>
</dbReference>
<dbReference type="GO" id="GO:0016747">
    <property type="term" value="F:acyltransferase activity, transferring groups other than amino-acyl groups"/>
    <property type="evidence" value="ECO:0007669"/>
    <property type="project" value="InterPro"/>
</dbReference>
<gene>
    <name evidence="2" type="ORF">KILIM_010_00310</name>
</gene>
<keyword evidence="3" id="KW-1185">Reference proteome</keyword>
<comment type="caution">
    <text evidence="2">The sequence shown here is derived from an EMBL/GenBank/DDBJ whole genome shotgun (WGS) entry which is preliminary data.</text>
</comment>